<evidence type="ECO:0000313" key="9">
    <source>
        <dbReference type="Proteomes" id="UP001163328"/>
    </source>
</evidence>
<organism evidence="8 9">
    <name type="scientific">Flavobacterium agricola</name>
    <dbReference type="NCBI Taxonomy" id="2870839"/>
    <lineage>
        <taxon>Bacteria</taxon>
        <taxon>Pseudomonadati</taxon>
        <taxon>Bacteroidota</taxon>
        <taxon>Flavobacteriia</taxon>
        <taxon>Flavobacteriales</taxon>
        <taxon>Flavobacteriaceae</taxon>
        <taxon>Flavobacterium</taxon>
    </lineage>
</organism>
<dbReference type="PANTHER" id="PTHR12815:SF47">
    <property type="entry name" value="TRANSLOCATION AND ASSEMBLY MODULE SUBUNIT TAMA"/>
    <property type="match status" value="1"/>
</dbReference>
<evidence type="ECO:0000313" key="8">
    <source>
        <dbReference type="EMBL" id="UYW01344.1"/>
    </source>
</evidence>
<gene>
    <name evidence="8" type="ORF">K5I29_13055</name>
</gene>
<keyword evidence="3 6" id="KW-0732">Signal</keyword>
<proteinExistence type="predicted"/>
<evidence type="ECO:0000256" key="4">
    <source>
        <dbReference type="ARBA" id="ARBA00023136"/>
    </source>
</evidence>
<evidence type="ECO:0000256" key="5">
    <source>
        <dbReference type="ARBA" id="ARBA00023237"/>
    </source>
</evidence>
<keyword evidence="5" id="KW-0998">Cell outer membrane</keyword>
<dbReference type="PROSITE" id="PS51257">
    <property type="entry name" value="PROKAR_LIPOPROTEIN"/>
    <property type="match status" value="1"/>
</dbReference>
<name>A0ABY6M103_9FLAO</name>
<dbReference type="EMBL" id="CP081495">
    <property type="protein sequence ID" value="UYW01344.1"/>
    <property type="molecule type" value="Genomic_DNA"/>
</dbReference>
<evidence type="ECO:0000256" key="1">
    <source>
        <dbReference type="ARBA" id="ARBA00004370"/>
    </source>
</evidence>
<feature type="signal peptide" evidence="6">
    <location>
        <begin position="1"/>
        <end position="20"/>
    </location>
</feature>
<comment type="subcellular location">
    <subcellularLocation>
        <location evidence="1">Membrane</location>
    </subcellularLocation>
</comment>
<dbReference type="InterPro" id="IPR000184">
    <property type="entry name" value="Bac_surfAg_D15"/>
</dbReference>
<keyword evidence="9" id="KW-1185">Reference proteome</keyword>
<evidence type="ECO:0000256" key="6">
    <source>
        <dbReference type="SAM" id="SignalP"/>
    </source>
</evidence>
<keyword evidence="4" id="KW-0472">Membrane</keyword>
<dbReference type="Proteomes" id="UP001163328">
    <property type="component" value="Chromosome"/>
</dbReference>
<sequence>MIKTCSKILLIFVLVSFLFACNPTKRVAADIFLLTKAEVLVDSKKVTKEEVLNLMLQKPNNTFIFGYPLKLEMYNLAKVNADSSYQAWLLKKPERYDRLSKLLSEKQVARLGQAFFVSGLSNILKENGEPPVILDTLKTIKSTDKFETYYFDHGYLDAVSSFKIDSVAPKKATITYSVTKGNPYFVDSITYKPSSFIIDSLYQLTKNQMVIGTGKQYNLSDFANERTRLTTFFRNHGVYKFQENYINYNIYRNDDSDKLNVDLIIDQYSKKSGDSLVKEPFDIYKISQVNVFTDNAGKKEYSADSISYNNINIYSSAKLNFKPKAITDAIFINPGNVYSDYRRSITTQSLSNLKIFNYPRIEYIEDVSDSTKNALISNIYLVPLKKYTFNAGFDLMHSNIQDFGILGTAGLTIRNVFKGAEILEISGKANIGSSRELANPDDVFFNLSEFGGDVKLTFPKILMPFKTTGFIPKTMFPTTQISAGVSRQRNIGLDKESFTGILSYSWFPKRYNNIRIDLLNIQYINNLNPYNYFLVYRSTYRRLNSIAERYTAEIDPSYLNENGTLEEQRGTIDFMNSVLNNSIPVSPEDRTVVRSISERYDRLTENNLIVASNITYQKSTRKNLTDYNFWSLRTKFESAGALLSLLDRDKSKTNQNDNSTIFNVAYAEYVKGEVEFIRNWQLSSKKVLATRFFAGLAIPYGNSSSIPFIRSYYAGGTNDNRAWLAYSLGPGSSGGVNDFNEANMKLAFSLEYRFNISGNLNGAIFTDIGNIWNVFDEVKNPKYKFQNLSSLKELAVGTGFGARYDFNFFIFRLDIGFKTYNPAYEYERRWLRDYNFSKAVINIGINYPF</sequence>
<dbReference type="Pfam" id="PF01103">
    <property type="entry name" value="Omp85"/>
    <property type="match status" value="1"/>
</dbReference>
<evidence type="ECO:0000256" key="3">
    <source>
        <dbReference type="ARBA" id="ARBA00022729"/>
    </source>
</evidence>
<keyword evidence="2" id="KW-0812">Transmembrane</keyword>
<dbReference type="Gene3D" id="2.40.160.50">
    <property type="entry name" value="membrane protein fhac: a member of the omp85/tpsb transporter family"/>
    <property type="match status" value="1"/>
</dbReference>
<feature type="chain" id="PRO_5046447485" evidence="6">
    <location>
        <begin position="21"/>
        <end position="849"/>
    </location>
</feature>
<feature type="domain" description="Bacterial surface antigen (D15)" evidence="7">
    <location>
        <begin position="667"/>
        <end position="825"/>
    </location>
</feature>
<protein>
    <submittedName>
        <fullName evidence="8">BamA/TamA family outer membrane protein</fullName>
    </submittedName>
</protein>
<dbReference type="InterPro" id="IPR039910">
    <property type="entry name" value="D15-like"/>
</dbReference>
<accession>A0ABY6M103</accession>
<evidence type="ECO:0000256" key="2">
    <source>
        <dbReference type="ARBA" id="ARBA00022692"/>
    </source>
</evidence>
<dbReference type="PANTHER" id="PTHR12815">
    <property type="entry name" value="SORTING AND ASSEMBLY MACHINERY SAMM50 PROTEIN FAMILY MEMBER"/>
    <property type="match status" value="1"/>
</dbReference>
<evidence type="ECO:0000259" key="7">
    <source>
        <dbReference type="Pfam" id="PF01103"/>
    </source>
</evidence>
<reference evidence="8" key="1">
    <citation type="submission" date="2021-08" db="EMBL/GenBank/DDBJ databases">
        <title>Flavobacterium sp. strain CC-SYL302.</title>
        <authorList>
            <person name="Lin S.-Y."/>
            <person name="Lee T.-H."/>
            <person name="Young C.-C."/>
        </authorList>
    </citation>
    <scope>NUCLEOTIDE SEQUENCE</scope>
    <source>
        <strain evidence="8">CC-SYL302</strain>
    </source>
</reference>